<dbReference type="Proteomes" id="UP000681041">
    <property type="component" value="Chromosome"/>
</dbReference>
<name>A0A8T8K5G4_9EURY</name>
<proteinExistence type="predicted"/>
<evidence type="ECO:0000313" key="2">
    <source>
        <dbReference type="EMBL" id="QUH23247.1"/>
    </source>
</evidence>
<gene>
    <name evidence="2" type="ORF">HYG87_05430</name>
</gene>
<keyword evidence="1" id="KW-0812">Transmembrane</keyword>
<evidence type="ECO:0000313" key="3">
    <source>
        <dbReference type="Proteomes" id="UP000681041"/>
    </source>
</evidence>
<dbReference type="EMBL" id="CP058560">
    <property type="protein sequence ID" value="QUH23247.1"/>
    <property type="molecule type" value="Genomic_DNA"/>
</dbReference>
<keyword evidence="1" id="KW-1133">Transmembrane helix</keyword>
<dbReference type="InterPro" id="IPR010001">
    <property type="entry name" value="BofA"/>
</dbReference>
<evidence type="ECO:0000256" key="1">
    <source>
        <dbReference type="SAM" id="Phobius"/>
    </source>
</evidence>
<keyword evidence="1" id="KW-0472">Membrane</keyword>
<reference evidence="2" key="1">
    <citation type="submission" date="2020-07" db="EMBL/GenBank/DDBJ databases">
        <title>Methanobacterium. sp. MethCan genome.</title>
        <authorList>
            <person name="Postec A."/>
            <person name="Quemeneur M."/>
        </authorList>
    </citation>
    <scope>NUCLEOTIDE SEQUENCE</scope>
    <source>
        <strain evidence="2">MethCAN</strain>
    </source>
</reference>
<accession>A0A8T8K5G4</accession>
<dbReference type="GeneID" id="64820185"/>
<dbReference type="Pfam" id="PF07441">
    <property type="entry name" value="BofA"/>
    <property type="match status" value="1"/>
</dbReference>
<organism evidence="2 3">
    <name type="scientific">Methanobacterium alkalithermotolerans</name>
    <dbReference type="NCBI Taxonomy" id="2731220"/>
    <lineage>
        <taxon>Archaea</taxon>
        <taxon>Methanobacteriati</taxon>
        <taxon>Methanobacteriota</taxon>
        <taxon>Methanomada group</taxon>
        <taxon>Methanobacteria</taxon>
        <taxon>Methanobacteriales</taxon>
        <taxon>Methanobacteriaceae</taxon>
        <taxon>Methanobacterium</taxon>
    </lineage>
</organism>
<dbReference type="AlphaFoldDB" id="A0A8T8K5G4"/>
<keyword evidence="3" id="KW-1185">Reference proteome</keyword>
<protein>
    <submittedName>
        <fullName evidence="2">Pro-sigmaK processing inhibitor BofA family protein</fullName>
    </submittedName>
</protein>
<sequence>MDILSFINLLVIGLFLVLLGIVGIKVLFKIGKTVIGIVFNMLMGFAVLFLANLLPFINIPLNILTIAVAGFGGIMGVGLLIFAQVLGFF</sequence>
<feature type="transmembrane region" description="Helical" evidence="1">
    <location>
        <begin position="6"/>
        <end position="28"/>
    </location>
</feature>
<dbReference type="KEGG" id="meme:HYG87_05430"/>
<feature type="transmembrane region" description="Helical" evidence="1">
    <location>
        <begin position="63"/>
        <end position="88"/>
    </location>
</feature>
<dbReference type="RefSeq" id="WP_211532203.1">
    <property type="nucleotide sequence ID" value="NZ_CP058560.1"/>
</dbReference>
<feature type="transmembrane region" description="Helical" evidence="1">
    <location>
        <begin position="35"/>
        <end position="57"/>
    </location>
</feature>